<feature type="binding site" evidence="7">
    <location>
        <position position="122"/>
    </location>
    <ligand>
        <name>5-amino-6-(D-ribitylamino)uracil</name>
        <dbReference type="ChEBI" id="CHEBI:15934"/>
    </ligand>
</feature>
<dbReference type="AlphaFoldDB" id="A0A840E9K5"/>
<dbReference type="NCBIfam" id="TIGR00114">
    <property type="entry name" value="lumazine-synth"/>
    <property type="match status" value="1"/>
</dbReference>
<dbReference type="Pfam" id="PF00885">
    <property type="entry name" value="DMRL_synthase"/>
    <property type="match status" value="1"/>
</dbReference>
<dbReference type="RefSeq" id="WP_183493959.1">
    <property type="nucleotide sequence ID" value="NZ_JACIFF010000001.1"/>
</dbReference>
<comment type="catalytic activity">
    <reaction evidence="6 7">
        <text>(2S)-2-hydroxy-3-oxobutyl phosphate + 5-amino-6-(D-ribitylamino)uracil = 6,7-dimethyl-8-(1-D-ribityl)lumazine + phosphate + 2 H2O + H(+)</text>
        <dbReference type="Rhea" id="RHEA:26152"/>
        <dbReference type="ChEBI" id="CHEBI:15377"/>
        <dbReference type="ChEBI" id="CHEBI:15378"/>
        <dbReference type="ChEBI" id="CHEBI:15934"/>
        <dbReference type="ChEBI" id="CHEBI:43474"/>
        <dbReference type="ChEBI" id="CHEBI:58201"/>
        <dbReference type="ChEBI" id="CHEBI:58830"/>
        <dbReference type="EC" id="2.5.1.78"/>
    </reaction>
</comment>
<name>A0A840E9K5_9BACT</name>
<reference evidence="8 9" key="1">
    <citation type="submission" date="2020-08" db="EMBL/GenBank/DDBJ databases">
        <title>Genomic Encyclopedia of Type Strains, Phase IV (KMG-IV): sequencing the most valuable type-strain genomes for metagenomic binning, comparative biology and taxonomic classification.</title>
        <authorList>
            <person name="Goeker M."/>
        </authorList>
    </citation>
    <scope>NUCLEOTIDE SEQUENCE [LARGE SCALE GENOMIC DNA]</scope>
    <source>
        <strain evidence="8 9">DSM 105137</strain>
    </source>
</reference>
<evidence type="ECO:0000256" key="7">
    <source>
        <dbReference type="HAMAP-Rule" id="MF_00178"/>
    </source>
</evidence>
<feature type="binding site" evidence="7">
    <location>
        <begin position="65"/>
        <end position="67"/>
    </location>
    <ligand>
        <name>5-amino-6-(D-ribitylamino)uracil</name>
        <dbReference type="ChEBI" id="CHEBI:15934"/>
    </ligand>
</feature>
<organism evidence="8 9">
    <name type="scientific">Neolewinella aquimaris</name>
    <dbReference type="NCBI Taxonomy" id="1835722"/>
    <lineage>
        <taxon>Bacteria</taxon>
        <taxon>Pseudomonadati</taxon>
        <taxon>Bacteroidota</taxon>
        <taxon>Saprospiria</taxon>
        <taxon>Saprospirales</taxon>
        <taxon>Lewinellaceae</taxon>
        <taxon>Neolewinella</taxon>
    </lineage>
</organism>
<dbReference type="GO" id="GO:0009231">
    <property type="term" value="P:riboflavin biosynthetic process"/>
    <property type="evidence" value="ECO:0007669"/>
    <property type="project" value="UniProtKB-UniRule"/>
</dbReference>
<protein>
    <recommendedName>
        <fullName evidence="3 7">6,7-dimethyl-8-ribityllumazine synthase</fullName>
        <shortName evidence="7">DMRL synthase</shortName>
        <shortName evidence="7">LS</shortName>
        <shortName evidence="7">Lumazine synthase</shortName>
        <ecNumber evidence="3 7">2.5.1.78</ecNumber>
    </recommendedName>
</protein>
<evidence type="ECO:0000256" key="6">
    <source>
        <dbReference type="ARBA" id="ARBA00048785"/>
    </source>
</evidence>
<dbReference type="Gene3D" id="3.40.50.960">
    <property type="entry name" value="Lumazine/riboflavin synthase"/>
    <property type="match status" value="1"/>
</dbReference>
<dbReference type="UniPathway" id="UPA00275">
    <property type="reaction ID" value="UER00404"/>
</dbReference>
<feature type="binding site" evidence="7">
    <location>
        <position position="31"/>
    </location>
    <ligand>
        <name>5-amino-6-(D-ribitylamino)uracil</name>
        <dbReference type="ChEBI" id="CHEBI:15934"/>
    </ligand>
</feature>
<comment type="caution">
    <text evidence="8">The sequence shown here is derived from an EMBL/GenBank/DDBJ whole genome shotgun (WGS) entry which is preliminary data.</text>
</comment>
<dbReference type="PANTHER" id="PTHR21058">
    <property type="entry name" value="6,7-DIMETHYL-8-RIBITYLLUMAZINE SYNTHASE DMRL SYNTHASE LUMAZINE SYNTHASE"/>
    <property type="match status" value="1"/>
</dbReference>
<keyword evidence="9" id="KW-1185">Reference proteome</keyword>
<feature type="binding site" evidence="7">
    <location>
        <begin position="94"/>
        <end position="95"/>
    </location>
    <ligand>
        <name>(2S)-2-hydroxy-3-oxobutyl phosphate</name>
        <dbReference type="ChEBI" id="CHEBI:58830"/>
    </ligand>
</feature>
<dbReference type="CDD" id="cd09209">
    <property type="entry name" value="Lumazine_synthase-I"/>
    <property type="match status" value="1"/>
</dbReference>
<dbReference type="SUPFAM" id="SSF52121">
    <property type="entry name" value="Lumazine synthase"/>
    <property type="match status" value="1"/>
</dbReference>
<evidence type="ECO:0000256" key="2">
    <source>
        <dbReference type="ARBA" id="ARBA00007424"/>
    </source>
</evidence>
<feature type="binding site" evidence="7">
    <location>
        <position position="136"/>
    </location>
    <ligand>
        <name>(2S)-2-hydroxy-3-oxobutyl phosphate</name>
        <dbReference type="ChEBI" id="CHEBI:58830"/>
    </ligand>
</feature>
<dbReference type="InterPro" id="IPR002180">
    <property type="entry name" value="LS/RS"/>
</dbReference>
<dbReference type="InterPro" id="IPR036467">
    <property type="entry name" value="LS/RS_sf"/>
</dbReference>
<feature type="active site" description="Proton donor" evidence="7">
    <location>
        <position position="97"/>
    </location>
</feature>
<feature type="binding site" evidence="7">
    <location>
        <begin position="89"/>
        <end position="91"/>
    </location>
    <ligand>
        <name>5-amino-6-(D-ribitylamino)uracil</name>
        <dbReference type="ChEBI" id="CHEBI:15934"/>
    </ligand>
</feature>
<evidence type="ECO:0000313" key="8">
    <source>
        <dbReference type="EMBL" id="MBB4077716.1"/>
    </source>
</evidence>
<evidence type="ECO:0000256" key="3">
    <source>
        <dbReference type="ARBA" id="ARBA00012664"/>
    </source>
</evidence>
<sequence length="173" mass="18556">MASARKNLSSYDENNLPDAAPMSFGIAVADWNEDITHALYEGCYETLVKHGAQAENIHTVQVPGTFELPTAARLLASREKLDAIVCLGCVIKGETQHDEYINNAVSQGLVNLSIATGKPYIFGVLTPNTHEQALDRAGGKHGNKGVEAAVTAIRMAALYRSNKLSKKSIGFGN</sequence>
<evidence type="ECO:0000256" key="5">
    <source>
        <dbReference type="ARBA" id="ARBA00022679"/>
    </source>
</evidence>
<dbReference type="HAMAP" id="MF_00178">
    <property type="entry name" value="Lumazine_synth"/>
    <property type="match status" value="1"/>
</dbReference>
<evidence type="ECO:0000256" key="4">
    <source>
        <dbReference type="ARBA" id="ARBA00022619"/>
    </source>
</evidence>
<keyword evidence="5 7" id="KW-0808">Transferase</keyword>
<comment type="pathway">
    <text evidence="1 7">Cofactor biosynthesis; riboflavin biosynthesis; riboflavin from 2-hydroxy-3-oxobutyl phosphate and 5-amino-6-(D-ribitylamino)uracil: step 1/2.</text>
</comment>
<dbReference type="GO" id="GO:0009349">
    <property type="term" value="C:riboflavin synthase complex"/>
    <property type="evidence" value="ECO:0007669"/>
    <property type="project" value="UniProtKB-UniRule"/>
</dbReference>
<dbReference type="Proteomes" id="UP000576209">
    <property type="component" value="Unassembled WGS sequence"/>
</dbReference>
<dbReference type="InterPro" id="IPR034964">
    <property type="entry name" value="LS"/>
</dbReference>
<dbReference type="GO" id="GO:0000906">
    <property type="term" value="F:6,7-dimethyl-8-ribityllumazine synthase activity"/>
    <property type="evidence" value="ECO:0007669"/>
    <property type="project" value="UniProtKB-UniRule"/>
</dbReference>
<comment type="function">
    <text evidence="7">Catalyzes the formation of 6,7-dimethyl-8-ribityllumazine by condensation of 5-amino-6-(D-ribitylamino)uracil with 3,4-dihydroxy-2-butanone 4-phosphate. This is the penultimate step in the biosynthesis of riboflavin.</text>
</comment>
<gene>
    <name evidence="7" type="primary">ribH</name>
    <name evidence="8" type="ORF">GGR28_000317</name>
</gene>
<keyword evidence="4 7" id="KW-0686">Riboflavin biosynthesis</keyword>
<dbReference type="PANTHER" id="PTHR21058:SF0">
    <property type="entry name" value="6,7-DIMETHYL-8-RIBITYLLUMAZINE SYNTHASE"/>
    <property type="match status" value="1"/>
</dbReference>
<evidence type="ECO:0000313" key="9">
    <source>
        <dbReference type="Proteomes" id="UP000576209"/>
    </source>
</evidence>
<dbReference type="EMBL" id="JACIFF010000001">
    <property type="protein sequence ID" value="MBB4077716.1"/>
    <property type="molecule type" value="Genomic_DNA"/>
</dbReference>
<evidence type="ECO:0000256" key="1">
    <source>
        <dbReference type="ARBA" id="ARBA00004917"/>
    </source>
</evidence>
<accession>A0A840E9K5</accession>
<proteinExistence type="inferred from homology"/>
<dbReference type="EC" id="2.5.1.78" evidence="3 7"/>
<comment type="similarity">
    <text evidence="2 7">Belongs to the DMRL synthase family.</text>
</comment>